<reference evidence="3" key="1">
    <citation type="journal article" date="2021" name="bioRxiv">
        <title>Whole Genome Assembly and Annotation of Northern Wild Rice, Zizania palustris L., Supports a Whole Genome Duplication in the Zizania Genus.</title>
        <authorList>
            <person name="Haas M."/>
            <person name="Kono T."/>
            <person name="Macchietto M."/>
            <person name="Millas R."/>
            <person name="McGilp L."/>
            <person name="Shao M."/>
            <person name="Duquette J."/>
            <person name="Hirsch C.N."/>
            <person name="Kimball J."/>
        </authorList>
    </citation>
    <scope>NUCLEOTIDE SEQUENCE</scope>
    <source>
        <tissue evidence="3">Fresh leaf tissue</tissue>
    </source>
</reference>
<proteinExistence type="predicted"/>
<evidence type="ECO:0000313" key="3">
    <source>
        <dbReference type="EMBL" id="KAG8094971.1"/>
    </source>
</evidence>
<gene>
    <name evidence="3" type="ORF">GUJ93_ZPchr0012g19343</name>
</gene>
<dbReference type="Proteomes" id="UP000729402">
    <property type="component" value="Unassembled WGS sequence"/>
</dbReference>
<feature type="transmembrane region" description="Helical" evidence="2">
    <location>
        <begin position="14"/>
        <end position="33"/>
    </location>
</feature>
<comment type="caution">
    <text evidence="3">The sequence shown here is derived from an EMBL/GenBank/DDBJ whole genome shotgun (WGS) entry which is preliminary data.</text>
</comment>
<name>A0A8J5WTH8_ZIZPA</name>
<sequence length="101" mass="10981">MVASAILPDLATEVLIPAAAVVGIAFAVVQWVLQRVPHRGGGGSQRAQRRRVTDLAAPSSSSSPIFVACNPSDVTPSCVTRRQVRRDPERHLRRSNLFPFH</sequence>
<reference evidence="3" key="2">
    <citation type="submission" date="2021-02" db="EMBL/GenBank/DDBJ databases">
        <authorList>
            <person name="Kimball J.A."/>
            <person name="Haas M.W."/>
            <person name="Macchietto M."/>
            <person name="Kono T."/>
            <person name="Duquette J."/>
            <person name="Shao M."/>
        </authorList>
    </citation>
    <scope>NUCLEOTIDE SEQUENCE</scope>
    <source>
        <tissue evidence="3">Fresh leaf tissue</tissue>
    </source>
</reference>
<dbReference type="AlphaFoldDB" id="A0A8J5WTH8"/>
<evidence type="ECO:0000256" key="1">
    <source>
        <dbReference type="SAM" id="MobiDB-lite"/>
    </source>
</evidence>
<organism evidence="3 4">
    <name type="scientific">Zizania palustris</name>
    <name type="common">Northern wild rice</name>
    <dbReference type="NCBI Taxonomy" id="103762"/>
    <lineage>
        <taxon>Eukaryota</taxon>
        <taxon>Viridiplantae</taxon>
        <taxon>Streptophyta</taxon>
        <taxon>Embryophyta</taxon>
        <taxon>Tracheophyta</taxon>
        <taxon>Spermatophyta</taxon>
        <taxon>Magnoliopsida</taxon>
        <taxon>Liliopsida</taxon>
        <taxon>Poales</taxon>
        <taxon>Poaceae</taxon>
        <taxon>BOP clade</taxon>
        <taxon>Oryzoideae</taxon>
        <taxon>Oryzeae</taxon>
        <taxon>Zizaniinae</taxon>
        <taxon>Zizania</taxon>
    </lineage>
</organism>
<feature type="region of interest" description="Disordered" evidence="1">
    <location>
        <begin position="38"/>
        <end position="62"/>
    </location>
</feature>
<protein>
    <submittedName>
        <fullName evidence="3">Uncharacterized protein</fullName>
    </submittedName>
</protein>
<keyword evidence="2" id="KW-0472">Membrane</keyword>
<dbReference type="EMBL" id="JAAALK010000080">
    <property type="protein sequence ID" value="KAG8094971.1"/>
    <property type="molecule type" value="Genomic_DNA"/>
</dbReference>
<keyword evidence="4" id="KW-1185">Reference proteome</keyword>
<keyword evidence="2" id="KW-0812">Transmembrane</keyword>
<evidence type="ECO:0000256" key="2">
    <source>
        <dbReference type="SAM" id="Phobius"/>
    </source>
</evidence>
<accession>A0A8J5WTH8</accession>
<evidence type="ECO:0000313" key="4">
    <source>
        <dbReference type="Proteomes" id="UP000729402"/>
    </source>
</evidence>
<keyword evidence="2" id="KW-1133">Transmembrane helix</keyword>